<evidence type="ECO:0000313" key="2">
    <source>
        <dbReference type="EMBL" id="GFO17546.1"/>
    </source>
</evidence>
<name>A0AAV4B2G9_9GAST</name>
<sequence>MASCKVHTAVICVLLYTIICVLEGCHHKRRIELNPKPALDEKNADCGFYDKSYPHGTEFKSNIERKCMVYICRH</sequence>
<comment type="caution">
    <text evidence="2">The sequence shown here is derived from an EMBL/GenBank/DDBJ whole genome shotgun (WGS) entry which is preliminary data.</text>
</comment>
<accession>A0AAV4B2G9</accession>
<keyword evidence="3" id="KW-1185">Reference proteome</keyword>
<dbReference type="Proteomes" id="UP000735302">
    <property type="component" value="Unassembled WGS sequence"/>
</dbReference>
<feature type="chain" id="PRO_5043819917" evidence="1">
    <location>
        <begin position="25"/>
        <end position="74"/>
    </location>
</feature>
<gene>
    <name evidence="2" type="ORF">PoB_004405100</name>
</gene>
<protein>
    <submittedName>
        <fullName evidence="2">Uncharacterized protein</fullName>
    </submittedName>
</protein>
<reference evidence="2 3" key="1">
    <citation type="journal article" date="2021" name="Elife">
        <title>Chloroplast acquisition without the gene transfer in kleptoplastic sea slugs, Plakobranchus ocellatus.</title>
        <authorList>
            <person name="Maeda T."/>
            <person name="Takahashi S."/>
            <person name="Yoshida T."/>
            <person name="Shimamura S."/>
            <person name="Takaki Y."/>
            <person name="Nagai Y."/>
            <person name="Toyoda A."/>
            <person name="Suzuki Y."/>
            <person name="Arimoto A."/>
            <person name="Ishii H."/>
            <person name="Satoh N."/>
            <person name="Nishiyama T."/>
            <person name="Hasebe M."/>
            <person name="Maruyama T."/>
            <person name="Minagawa J."/>
            <person name="Obokata J."/>
            <person name="Shigenobu S."/>
        </authorList>
    </citation>
    <scope>NUCLEOTIDE SEQUENCE [LARGE SCALE GENOMIC DNA]</scope>
</reference>
<keyword evidence="1" id="KW-0732">Signal</keyword>
<proteinExistence type="predicted"/>
<evidence type="ECO:0000313" key="3">
    <source>
        <dbReference type="Proteomes" id="UP000735302"/>
    </source>
</evidence>
<feature type="signal peptide" evidence="1">
    <location>
        <begin position="1"/>
        <end position="24"/>
    </location>
</feature>
<dbReference type="EMBL" id="BLXT01004835">
    <property type="protein sequence ID" value="GFO17546.1"/>
    <property type="molecule type" value="Genomic_DNA"/>
</dbReference>
<organism evidence="2 3">
    <name type="scientific">Plakobranchus ocellatus</name>
    <dbReference type="NCBI Taxonomy" id="259542"/>
    <lineage>
        <taxon>Eukaryota</taxon>
        <taxon>Metazoa</taxon>
        <taxon>Spiralia</taxon>
        <taxon>Lophotrochozoa</taxon>
        <taxon>Mollusca</taxon>
        <taxon>Gastropoda</taxon>
        <taxon>Heterobranchia</taxon>
        <taxon>Euthyneura</taxon>
        <taxon>Panpulmonata</taxon>
        <taxon>Sacoglossa</taxon>
        <taxon>Placobranchoidea</taxon>
        <taxon>Plakobranchidae</taxon>
        <taxon>Plakobranchus</taxon>
    </lineage>
</organism>
<dbReference type="AlphaFoldDB" id="A0AAV4B2G9"/>
<evidence type="ECO:0000256" key="1">
    <source>
        <dbReference type="SAM" id="SignalP"/>
    </source>
</evidence>